<evidence type="ECO:0000259" key="1">
    <source>
        <dbReference type="Pfam" id="PF13173"/>
    </source>
</evidence>
<dbReference type="Proteomes" id="UP000216074">
    <property type="component" value="Unassembled WGS sequence"/>
</dbReference>
<accession>A0A261G406</accession>
<organism evidence="3 4">
    <name type="scientific">Bifidobacterium hapali</name>
    <dbReference type="NCBI Taxonomy" id="1630172"/>
    <lineage>
        <taxon>Bacteria</taxon>
        <taxon>Bacillati</taxon>
        <taxon>Actinomycetota</taxon>
        <taxon>Actinomycetes</taxon>
        <taxon>Bifidobacteriales</taxon>
        <taxon>Bifidobacteriaceae</taxon>
        <taxon>Bifidobacterium</taxon>
    </lineage>
</organism>
<feature type="domain" description="DUF4143" evidence="2">
    <location>
        <begin position="198"/>
        <end position="351"/>
    </location>
</feature>
<dbReference type="PANTHER" id="PTHR33295:SF18">
    <property type="entry name" value="AAA+ ATPASE DOMAIN-CONTAINING PROTEIN"/>
    <property type="match status" value="1"/>
</dbReference>
<comment type="caution">
    <text evidence="3">The sequence shown here is derived from an EMBL/GenBank/DDBJ whole genome shotgun (WGS) entry which is preliminary data.</text>
</comment>
<feature type="domain" description="AAA" evidence="1">
    <location>
        <begin position="22"/>
        <end position="151"/>
    </location>
</feature>
<reference evidence="3 4" key="1">
    <citation type="journal article" date="2017" name="BMC Genomics">
        <title>Comparative genomic and phylogenomic analyses of the Bifidobacteriaceae family.</title>
        <authorList>
            <person name="Lugli G.A."/>
            <person name="Milani C."/>
            <person name="Turroni F."/>
            <person name="Duranti S."/>
            <person name="Mancabelli L."/>
            <person name="Mangifesta M."/>
            <person name="Ferrario C."/>
            <person name="Modesto M."/>
            <person name="Mattarelli P."/>
            <person name="Jiri K."/>
            <person name="van Sinderen D."/>
            <person name="Ventura M."/>
        </authorList>
    </citation>
    <scope>NUCLEOTIDE SEQUENCE [LARGE SCALE GENOMIC DNA]</scope>
    <source>
        <strain evidence="3 4">DSM 100202</strain>
    </source>
</reference>
<dbReference type="Pfam" id="PF13635">
    <property type="entry name" value="DUF4143"/>
    <property type="match status" value="1"/>
</dbReference>
<dbReference type="PANTHER" id="PTHR33295">
    <property type="entry name" value="ATPASE"/>
    <property type="match status" value="1"/>
</dbReference>
<dbReference type="EMBL" id="MWWY01000008">
    <property type="protein sequence ID" value="OZG66161.1"/>
    <property type="molecule type" value="Genomic_DNA"/>
</dbReference>
<name>A0A261G406_9BIFI</name>
<keyword evidence="4" id="KW-1185">Reference proteome</keyword>
<sequence length="414" mass="46956">MNVIPRDAYVRRLIDRKHNGLVKIVTGIRRCGKSYLLFTLFKQHLLDTGVPEDHIIGIALDDRANRELRDPDVCDRYVRSRMIDDGQYYVMLDEVQYIAGFEDVLNGFLHLPHVDVYVTGSNSRFLSSDIITEFRGRGDQIRVHPLSFAEYHDAVDGDWEDDWNDYSTFGGLPLVLAQPDEQSKIAYLSRLLDEIYLRDIIERNGIRNEAGFSELVDVIASAIGSLTNPGRLANTFASAGRLKLSQPTIIKYLGYLEEAFLVERASRYDIKGRRHIGALSKYYFEDIGLRNARLNFRQQEETHIMENAIYNELRLRGYAVDVGIVDIPQAGGGYKNVEVDFVANLGSKRYYVQSAFALPDADKRAQEVRPLLGIGDSFKKIVVVGGNKRPSRDEHGIVTMGLKQFLLNSDSLDL</sequence>
<dbReference type="SUPFAM" id="SSF52540">
    <property type="entry name" value="P-loop containing nucleoside triphosphate hydrolases"/>
    <property type="match status" value="1"/>
</dbReference>
<evidence type="ECO:0000313" key="4">
    <source>
        <dbReference type="Proteomes" id="UP000216074"/>
    </source>
</evidence>
<protein>
    <submittedName>
        <fullName evidence="3">ATPase AAA</fullName>
    </submittedName>
</protein>
<gene>
    <name evidence="3" type="ORF">BHAP_0481</name>
</gene>
<dbReference type="AlphaFoldDB" id="A0A261G406"/>
<evidence type="ECO:0000313" key="3">
    <source>
        <dbReference type="EMBL" id="OZG66161.1"/>
    </source>
</evidence>
<dbReference type="InterPro" id="IPR025420">
    <property type="entry name" value="DUF4143"/>
</dbReference>
<proteinExistence type="predicted"/>
<evidence type="ECO:0000259" key="2">
    <source>
        <dbReference type="Pfam" id="PF13635"/>
    </source>
</evidence>
<dbReference type="InterPro" id="IPR027417">
    <property type="entry name" value="P-loop_NTPase"/>
</dbReference>
<dbReference type="InterPro" id="IPR041682">
    <property type="entry name" value="AAA_14"/>
</dbReference>
<dbReference type="Pfam" id="PF13173">
    <property type="entry name" value="AAA_14"/>
    <property type="match status" value="1"/>
</dbReference>
<dbReference type="OrthoDB" id="9801684at2"/>